<evidence type="ECO:0000313" key="2">
    <source>
        <dbReference type="EMBL" id="CAG8979591.1"/>
    </source>
</evidence>
<feature type="compositionally biased region" description="Basic and acidic residues" evidence="1">
    <location>
        <begin position="79"/>
        <end position="91"/>
    </location>
</feature>
<dbReference type="AlphaFoldDB" id="A0A9N9QA12"/>
<name>A0A9N9QA12_9HELO</name>
<comment type="caution">
    <text evidence="2">The sequence shown here is derived from an EMBL/GenBank/DDBJ whole genome shotgun (WGS) entry which is preliminary data.</text>
</comment>
<reference evidence="2" key="1">
    <citation type="submission" date="2021-07" db="EMBL/GenBank/DDBJ databases">
        <authorList>
            <person name="Durling M."/>
        </authorList>
    </citation>
    <scope>NUCLEOTIDE SEQUENCE</scope>
</reference>
<feature type="compositionally biased region" description="Basic residues" evidence="1">
    <location>
        <begin position="92"/>
        <end position="104"/>
    </location>
</feature>
<feature type="region of interest" description="Disordered" evidence="1">
    <location>
        <begin position="79"/>
        <end position="104"/>
    </location>
</feature>
<proteinExistence type="predicted"/>
<sequence length="104" mass="12216">MCYKTIYYCDSCGQYLSSTKNPCGVARRDRILCYRFGAPEENQDRICRECDGRQAARTQQFVRNAWDFGRVAWAALNERRGGNRRQGDHRHQGGYHHQGGHYRR</sequence>
<keyword evidence="3" id="KW-1185">Reference proteome</keyword>
<dbReference type="EMBL" id="CAJVRM010000322">
    <property type="protein sequence ID" value="CAG8979591.1"/>
    <property type="molecule type" value="Genomic_DNA"/>
</dbReference>
<evidence type="ECO:0000313" key="3">
    <source>
        <dbReference type="Proteomes" id="UP000701801"/>
    </source>
</evidence>
<protein>
    <submittedName>
        <fullName evidence="2">Uncharacterized protein</fullName>
    </submittedName>
</protein>
<accession>A0A9N9QA12</accession>
<organism evidence="2 3">
    <name type="scientific">Hymenoscyphus albidus</name>
    <dbReference type="NCBI Taxonomy" id="595503"/>
    <lineage>
        <taxon>Eukaryota</taxon>
        <taxon>Fungi</taxon>
        <taxon>Dikarya</taxon>
        <taxon>Ascomycota</taxon>
        <taxon>Pezizomycotina</taxon>
        <taxon>Leotiomycetes</taxon>
        <taxon>Helotiales</taxon>
        <taxon>Helotiaceae</taxon>
        <taxon>Hymenoscyphus</taxon>
    </lineage>
</organism>
<gene>
    <name evidence="2" type="ORF">HYALB_00010792</name>
</gene>
<dbReference type="Proteomes" id="UP000701801">
    <property type="component" value="Unassembled WGS sequence"/>
</dbReference>
<evidence type="ECO:0000256" key="1">
    <source>
        <dbReference type="SAM" id="MobiDB-lite"/>
    </source>
</evidence>